<evidence type="ECO:0008006" key="4">
    <source>
        <dbReference type="Google" id="ProtNLM"/>
    </source>
</evidence>
<keyword evidence="3" id="KW-1185">Reference proteome</keyword>
<dbReference type="EMBL" id="JBHUDO010000001">
    <property type="protein sequence ID" value="MFD1644192.1"/>
    <property type="molecule type" value="Genomic_DNA"/>
</dbReference>
<dbReference type="AlphaFoldDB" id="A0ABD6DE15"/>
<protein>
    <recommendedName>
        <fullName evidence="4">Lipoprotein</fullName>
    </recommendedName>
</protein>
<name>A0ABD6DE15_9EURY</name>
<accession>A0ABD6DE15</accession>
<reference evidence="2 3" key="1">
    <citation type="journal article" date="2019" name="Int. J. Syst. Evol. Microbiol.">
        <title>The Global Catalogue of Microorganisms (GCM) 10K type strain sequencing project: providing services to taxonomists for standard genome sequencing and annotation.</title>
        <authorList>
            <consortium name="The Broad Institute Genomics Platform"/>
            <consortium name="The Broad Institute Genome Sequencing Center for Infectious Disease"/>
            <person name="Wu L."/>
            <person name="Ma J."/>
        </authorList>
    </citation>
    <scope>NUCLEOTIDE SEQUENCE [LARGE SCALE GENOMIC DNA]</scope>
    <source>
        <strain evidence="2 3">CGMCC 1.10390</strain>
    </source>
</reference>
<comment type="caution">
    <text evidence="2">The sequence shown here is derived from an EMBL/GenBank/DDBJ whole genome shotgun (WGS) entry which is preliminary data.</text>
</comment>
<gene>
    <name evidence="2" type="ORF">ACFSBL_00685</name>
</gene>
<evidence type="ECO:0000256" key="1">
    <source>
        <dbReference type="SAM" id="MobiDB-lite"/>
    </source>
</evidence>
<dbReference type="Proteomes" id="UP001597034">
    <property type="component" value="Unassembled WGS sequence"/>
</dbReference>
<feature type="region of interest" description="Disordered" evidence="1">
    <location>
        <begin position="33"/>
        <end position="56"/>
    </location>
</feature>
<evidence type="ECO:0000313" key="3">
    <source>
        <dbReference type="Proteomes" id="UP001597034"/>
    </source>
</evidence>
<evidence type="ECO:0000313" key="2">
    <source>
        <dbReference type="EMBL" id="MFD1644192.1"/>
    </source>
</evidence>
<proteinExistence type="predicted"/>
<organism evidence="2 3">
    <name type="scientific">Haloarchaeobius litoreus</name>
    <dbReference type="NCBI Taxonomy" id="755306"/>
    <lineage>
        <taxon>Archaea</taxon>
        <taxon>Methanobacteriati</taxon>
        <taxon>Methanobacteriota</taxon>
        <taxon>Stenosarchaea group</taxon>
        <taxon>Halobacteria</taxon>
        <taxon>Halobacteriales</taxon>
        <taxon>Halorubellaceae</taxon>
        <taxon>Haloarchaeobius</taxon>
    </lineage>
</organism>
<dbReference type="RefSeq" id="WP_256399472.1">
    <property type="nucleotide sequence ID" value="NZ_JANHJR010000002.1"/>
</dbReference>
<dbReference type="PROSITE" id="PS51257">
    <property type="entry name" value="PROKAR_LIPOPROTEIN"/>
    <property type="match status" value="1"/>
</dbReference>
<sequence>MRRRALLAATATALGSATVAGCLGDGATDGDGTTTHTDAVPENCSETPDIDGLPARPESLTESSVVDYVREFEEVYVVATDDGYAGIRSITVSEVTAVEDGYEVDMAVDGVEPTRTGTATEQPVDATVHRATYRLRGRTLVRELRGHPANRLIWTDCWTVSSR</sequence>